<sequence>MENDLILQLYKKPETVFSIHEISQIFPSISLESLRDRLYYFTKAGKIKHPHHGIYTKETYSPLELANKIYTPSYISLETVLSLGGMVFQHYERIFAVSYLTRSITVEEAKIQYRRIRKDILTNMEGIEPKTGHFIASLERAFLDAVYIYKNYHFDNLSVLNWEKTHEIMEIYKSAILEKRVDWYYKQFKEDYNEH</sequence>
<dbReference type="STRING" id="1798382.A3D77_05870"/>
<evidence type="ECO:0000313" key="2">
    <source>
        <dbReference type="Proteomes" id="UP000176923"/>
    </source>
</evidence>
<organism evidence="1 2">
    <name type="scientific">Candidatus Gottesmanbacteria bacterium RIFCSPHIGHO2_02_FULL_39_11</name>
    <dbReference type="NCBI Taxonomy" id="1798382"/>
    <lineage>
        <taxon>Bacteria</taxon>
        <taxon>Candidatus Gottesmaniibacteriota</taxon>
    </lineage>
</organism>
<name>A0A1F5ZTV1_9BACT</name>
<dbReference type="AlphaFoldDB" id="A0A1F5ZTV1"/>
<gene>
    <name evidence="1" type="ORF">A3D77_05870</name>
</gene>
<evidence type="ECO:0000313" key="1">
    <source>
        <dbReference type="EMBL" id="OGG15542.1"/>
    </source>
</evidence>
<reference evidence="1 2" key="1">
    <citation type="journal article" date="2016" name="Nat. Commun.">
        <title>Thousands of microbial genomes shed light on interconnected biogeochemical processes in an aquifer system.</title>
        <authorList>
            <person name="Anantharaman K."/>
            <person name="Brown C.T."/>
            <person name="Hug L.A."/>
            <person name="Sharon I."/>
            <person name="Castelle C.J."/>
            <person name="Probst A.J."/>
            <person name="Thomas B.C."/>
            <person name="Singh A."/>
            <person name="Wilkins M.J."/>
            <person name="Karaoz U."/>
            <person name="Brodie E.L."/>
            <person name="Williams K.H."/>
            <person name="Hubbard S.S."/>
            <person name="Banfield J.F."/>
        </authorList>
    </citation>
    <scope>NUCLEOTIDE SEQUENCE [LARGE SCALE GENOMIC DNA]</scope>
</reference>
<protein>
    <recommendedName>
        <fullName evidence="3">AbiEi antitoxin C-terminal domain-containing protein</fullName>
    </recommendedName>
</protein>
<proteinExistence type="predicted"/>
<evidence type="ECO:0008006" key="3">
    <source>
        <dbReference type="Google" id="ProtNLM"/>
    </source>
</evidence>
<dbReference type="Proteomes" id="UP000176923">
    <property type="component" value="Unassembled WGS sequence"/>
</dbReference>
<accession>A0A1F5ZTV1</accession>
<comment type="caution">
    <text evidence="1">The sequence shown here is derived from an EMBL/GenBank/DDBJ whole genome shotgun (WGS) entry which is preliminary data.</text>
</comment>
<dbReference type="EMBL" id="MFJL01000023">
    <property type="protein sequence ID" value="OGG15542.1"/>
    <property type="molecule type" value="Genomic_DNA"/>
</dbReference>